<organism evidence="2 3">
    <name type="scientific">Mycena alexandri</name>
    <dbReference type="NCBI Taxonomy" id="1745969"/>
    <lineage>
        <taxon>Eukaryota</taxon>
        <taxon>Fungi</taxon>
        <taxon>Dikarya</taxon>
        <taxon>Basidiomycota</taxon>
        <taxon>Agaricomycotina</taxon>
        <taxon>Agaricomycetes</taxon>
        <taxon>Agaricomycetidae</taxon>
        <taxon>Agaricales</taxon>
        <taxon>Marasmiineae</taxon>
        <taxon>Mycenaceae</taxon>
        <taxon>Mycena</taxon>
    </lineage>
</organism>
<feature type="region of interest" description="Disordered" evidence="1">
    <location>
        <begin position="31"/>
        <end position="99"/>
    </location>
</feature>
<evidence type="ECO:0000313" key="2">
    <source>
        <dbReference type="EMBL" id="KAJ7024530.1"/>
    </source>
</evidence>
<feature type="compositionally biased region" description="Polar residues" evidence="1">
    <location>
        <begin position="55"/>
        <end position="64"/>
    </location>
</feature>
<comment type="caution">
    <text evidence="2">The sequence shown here is derived from an EMBL/GenBank/DDBJ whole genome shotgun (WGS) entry which is preliminary data.</text>
</comment>
<name>A0AAD6WTN0_9AGAR</name>
<evidence type="ECO:0000256" key="1">
    <source>
        <dbReference type="SAM" id="MobiDB-lite"/>
    </source>
</evidence>
<dbReference type="Proteomes" id="UP001218188">
    <property type="component" value="Unassembled WGS sequence"/>
</dbReference>
<feature type="region of interest" description="Disordered" evidence="1">
    <location>
        <begin position="219"/>
        <end position="245"/>
    </location>
</feature>
<protein>
    <submittedName>
        <fullName evidence="2">Uncharacterized protein</fullName>
    </submittedName>
</protein>
<accession>A0AAD6WTN0</accession>
<dbReference type="EMBL" id="JARJCM010000168">
    <property type="protein sequence ID" value="KAJ7024530.1"/>
    <property type="molecule type" value="Genomic_DNA"/>
</dbReference>
<gene>
    <name evidence="2" type="ORF">C8F04DRAFT_1270226</name>
</gene>
<sequence>MARTKHVAVRPTTTHSVRQRAVMQPLRCVLPQYTYKSDPDDESKDSTDDGDAEPSSESQSANDSGSEEDDQTQSNDYLDKDTIGFSLAPPSRTPTPPNRDIIATTIAHLAKPGPEPSEPERGETNVDDKSYHADLFFRYTGPPWPPGDPAVYCHQCRRKSGRLIMKYKSGYYCIRYKPNTVAFEINPSDEDCPRCSNTCTCDICTTRRREFYTYRTGGNKLDAQQPQHPVESRVRRTPRRAPRKQSPYHILDRHIIVPSSYYATMYDMTGTRIARTFLGEDGNNNFVVAQPARGPRVFIGEVAQEWRLGPDPVVHAELTPIRGKRTRGRGERVFLCWG</sequence>
<reference evidence="2" key="1">
    <citation type="submission" date="2023-03" db="EMBL/GenBank/DDBJ databases">
        <title>Massive genome expansion in bonnet fungi (Mycena s.s.) driven by repeated elements and novel gene families across ecological guilds.</title>
        <authorList>
            <consortium name="Lawrence Berkeley National Laboratory"/>
            <person name="Harder C.B."/>
            <person name="Miyauchi S."/>
            <person name="Viragh M."/>
            <person name="Kuo A."/>
            <person name="Thoen E."/>
            <person name="Andreopoulos B."/>
            <person name="Lu D."/>
            <person name="Skrede I."/>
            <person name="Drula E."/>
            <person name="Henrissat B."/>
            <person name="Morin E."/>
            <person name="Kohler A."/>
            <person name="Barry K."/>
            <person name="LaButti K."/>
            <person name="Morin E."/>
            <person name="Salamov A."/>
            <person name="Lipzen A."/>
            <person name="Mereny Z."/>
            <person name="Hegedus B."/>
            <person name="Baldrian P."/>
            <person name="Stursova M."/>
            <person name="Weitz H."/>
            <person name="Taylor A."/>
            <person name="Grigoriev I.V."/>
            <person name="Nagy L.G."/>
            <person name="Martin F."/>
            <person name="Kauserud H."/>
        </authorList>
    </citation>
    <scope>NUCLEOTIDE SEQUENCE</scope>
    <source>
        <strain evidence="2">CBHHK200</strain>
    </source>
</reference>
<keyword evidence="3" id="KW-1185">Reference proteome</keyword>
<evidence type="ECO:0000313" key="3">
    <source>
        <dbReference type="Proteomes" id="UP001218188"/>
    </source>
</evidence>
<proteinExistence type="predicted"/>
<dbReference type="AlphaFoldDB" id="A0AAD6WTN0"/>
<feature type="compositionally biased region" description="Acidic residues" evidence="1">
    <location>
        <begin position="39"/>
        <end position="54"/>
    </location>
</feature>